<dbReference type="InterPro" id="IPR024408">
    <property type="entry name" value="Muramidase"/>
</dbReference>
<evidence type="ECO:0000259" key="1">
    <source>
        <dbReference type="Pfam" id="PF01471"/>
    </source>
</evidence>
<evidence type="ECO:0000259" key="2">
    <source>
        <dbReference type="Pfam" id="PF11860"/>
    </source>
</evidence>
<dbReference type="Pfam" id="PF01471">
    <property type="entry name" value="PG_binding_1"/>
    <property type="match status" value="1"/>
</dbReference>
<sequence length="291" mass="31467">MFDDNVIHQISSAARAAGLEPSLLLAIADIESAGNVFALVNGRKEPLIRFEGHYFDRRLNEQDRALARAKGLASPVAGAIANPPSQQQRWRMLEQAAAIDAKAAYESTSWGLGQVMGAHWQMLGFVGIESLVAEARSGAQGQARLMVLYIEKTGLADALRAHDWETFARGYNGPGFRRNDYDARIAAAYHYYADSAASGGTPAPRAPLLRRGSKGEAVAELQRRLATLGYGSGADGMYGPATAKMVMRFQTDHGLAADGIAGPRTMDALEKALAPGGLLKRLWTRLRDWLK</sequence>
<evidence type="ECO:0000313" key="3">
    <source>
        <dbReference type="EMBL" id="OQM77074.1"/>
    </source>
</evidence>
<dbReference type="Gene3D" id="1.10.101.10">
    <property type="entry name" value="PGBD-like superfamily/PGBD"/>
    <property type="match status" value="1"/>
</dbReference>
<dbReference type="EMBL" id="MDET01000003">
    <property type="protein sequence ID" value="OQM77074.1"/>
    <property type="molecule type" value="Genomic_DNA"/>
</dbReference>
<dbReference type="SUPFAM" id="SSF53955">
    <property type="entry name" value="Lysozyme-like"/>
    <property type="match status" value="1"/>
</dbReference>
<dbReference type="Proteomes" id="UP000191905">
    <property type="component" value="Unassembled WGS sequence"/>
</dbReference>
<dbReference type="AlphaFoldDB" id="A0A1V8RVC9"/>
<gene>
    <name evidence="3" type="ORF">BFN67_11325</name>
</gene>
<protein>
    <submittedName>
        <fullName evidence="3">Peptidoglycan-binding protein</fullName>
    </submittedName>
</protein>
<dbReference type="SUPFAM" id="SSF47090">
    <property type="entry name" value="PGBD-like"/>
    <property type="match status" value="1"/>
</dbReference>
<dbReference type="InterPro" id="IPR036365">
    <property type="entry name" value="PGBD-like_sf"/>
</dbReference>
<dbReference type="InterPro" id="IPR023346">
    <property type="entry name" value="Lysozyme-like_dom_sf"/>
</dbReference>
<dbReference type="RefSeq" id="WP_080918198.1">
    <property type="nucleotide sequence ID" value="NZ_MDET01000003.1"/>
</dbReference>
<dbReference type="OrthoDB" id="1523598at2"/>
<reference evidence="3 4" key="1">
    <citation type="journal article" date="2016" name="Int. J. Syst. Evol. Microbiol.">
        <title>Pseudaminobacter manganicus sp. nov., isolated from sludge of a manganese mine.</title>
        <authorList>
            <person name="Li J."/>
            <person name="Huang J."/>
            <person name="Liao S."/>
            <person name="Wang G."/>
        </authorList>
    </citation>
    <scope>NUCLEOTIDE SEQUENCE [LARGE SCALE GENOMIC DNA]</scope>
    <source>
        <strain evidence="3 4">JH-7</strain>
    </source>
</reference>
<dbReference type="STRING" id="1873176.BFN67_11325"/>
<keyword evidence="4" id="KW-1185">Reference proteome</keyword>
<dbReference type="InterPro" id="IPR036366">
    <property type="entry name" value="PGBDSf"/>
</dbReference>
<feature type="domain" description="Peptidoglycan binding-like" evidence="1">
    <location>
        <begin position="215"/>
        <end position="269"/>
    </location>
</feature>
<accession>A0A1V8RVC9</accession>
<proteinExistence type="predicted"/>
<dbReference type="InterPro" id="IPR002477">
    <property type="entry name" value="Peptidoglycan-bd-like"/>
</dbReference>
<feature type="domain" description="N-acetylmuramidase" evidence="2">
    <location>
        <begin position="21"/>
        <end position="192"/>
    </location>
</feature>
<name>A0A1V8RVC9_9HYPH</name>
<dbReference type="Pfam" id="PF11860">
    <property type="entry name" value="Muramidase"/>
    <property type="match status" value="1"/>
</dbReference>
<evidence type="ECO:0000313" key="4">
    <source>
        <dbReference type="Proteomes" id="UP000191905"/>
    </source>
</evidence>
<organism evidence="3 4">
    <name type="scientific">Manganibacter manganicus</name>
    <dbReference type="NCBI Taxonomy" id="1873176"/>
    <lineage>
        <taxon>Bacteria</taxon>
        <taxon>Pseudomonadati</taxon>
        <taxon>Pseudomonadota</taxon>
        <taxon>Alphaproteobacteria</taxon>
        <taxon>Hyphomicrobiales</taxon>
        <taxon>Phyllobacteriaceae</taxon>
        <taxon>Manganibacter</taxon>
    </lineage>
</organism>
<comment type="caution">
    <text evidence="3">The sequence shown here is derived from an EMBL/GenBank/DDBJ whole genome shotgun (WGS) entry which is preliminary data.</text>
</comment>